<evidence type="ECO:0000313" key="3">
    <source>
        <dbReference type="Proteomes" id="UP000641454"/>
    </source>
</evidence>
<dbReference type="CDD" id="cd19608">
    <property type="entry name" value="GH113_mannanase-like"/>
    <property type="match status" value="1"/>
</dbReference>
<dbReference type="Gene3D" id="3.20.20.80">
    <property type="entry name" value="Glycosidases"/>
    <property type="match status" value="1"/>
</dbReference>
<reference evidence="2 3" key="1">
    <citation type="submission" date="2020-08" db="EMBL/GenBank/DDBJ databases">
        <title>Description of novel Flavobacterium F-392 isolate.</title>
        <authorList>
            <person name="Saticioglu I.B."/>
            <person name="Duman M."/>
            <person name="Altun S."/>
        </authorList>
    </citation>
    <scope>NUCLEOTIDE SEQUENCE [LARGE SCALE GENOMIC DNA]</scope>
    <source>
        <strain evidence="2 3">F-392</strain>
    </source>
</reference>
<feature type="transmembrane region" description="Helical" evidence="1">
    <location>
        <begin position="78"/>
        <end position="98"/>
    </location>
</feature>
<proteinExistence type="predicted"/>
<evidence type="ECO:0000256" key="1">
    <source>
        <dbReference type="SAM" id="Phobius"/>
    </source>
</evidence>
<gene>
    <name evidence="2" type="ORF">H8R25_14455</name>
</gene>
<comment type="caution">
    <text evidence="2">The sequence shown here is derived from an EMBL/GenBank/DDBJ whole genome shotgun (WGS) entry which is preliminary data.</text>
</comment>
<name>A0A923N1H4_9FLAO</name>
<feature type="transmembrane region" description="Helical" evidence="1">
    <location>
        <begin position="12"/>
        <end position="40"/>
    </location>
</feature>
<dbReference type="InterPro" id="IPR017853">
    <property type="entry name" value="GH"/>
</dbReference>
<feature type="transmembrane region" description="Helical" evidence="1">
    <location>
        <begin position="118"/>
        <end position="143"/>
    </location>
</feature>
<protein>
    <submittedName>
        <fullName evidence="2">Uncharacterized protein</fullName>
    </submittedName>
</protein>
<dbReference type="InterPro" id="IPR055151">
    <property type="entry name" value="GH113"/>
</dbReference>
<evidence type="ECO:0000313" key="2">
    <source>
        <dbReference type="EMBL" id="MBC5845631.1"/>
    </source>
</evidence>
<keyword evidence="1" id="KW-1133">Transmembrane helix</keyword>
<dbReference type="EMBL" id="JACRUL010000046">
    <property type="protein sequence ID" value="MBC5845631.1"/>
    <property type="molecule type" value="Genomic_DNA"/>
</dbReference>
<sequence length="457" mass="53270">MKIVDRITPQNSPFLLGFIISLMGALPLGYINVIGLQILLEQGTAAVISFISGIVFIEFFVLKTVSFGAKWFVKQIKLLLFIDFFTIVFFLLIAGYFIRNIGNQENFSLSTLKLAQFPFILGLLLNSLNFIQWPYWSGIYIYLFRTKKLDPRCNDINLVAPIKELRQATLLELKTNRVNAVSLIPYAFVDLEHNTIVYDSERQWWGETTAGIIASTAEAHALNLRVMLKPHLWIKHNVFTGNLDFTTEAEWEKWESEYEKYILNFAKLAESEKIELFCFATELKNPIAKRPQYWSQLIQKIRAIYKGKLTYAANWDEYETTPFWDQLDFIGIDAYFPISNLKNPTVADLKAGWKTPILTIEKMQKKYGKKIIFTEFGYRNSDYAAHEPWTESNTDQNNEAQANAYQALFEVVQNAHWYQGGFAWKWYADDYYKKRKTIDYTPQDKPALEIIKRYYAQ</sequence>
<organism evidence="2 3">
    <name type="scientific">Flavobacterium muglaense</name>
    <dbReference type="NCBI Taxonomy" id="2764716"/>
    <lineage>
        <taxon>Bacteria</taxon>
        <taxon>Pseudomonadati</taxon>
        <taxon>Bacteroidota</taxon>
        <taxon>Flavobacteriia</taxon>
        <taxon>Flavobacteriales</taxon>
        <taxon>Flavobacteriaceae</taxon>
        <taxon>Flavobacterium</taxon>
    </lineage>
</organism>
<dbReference type="SUPFAM" id="SSF51445">
    <property type="entry name" value="(Trans)glycosidases"/>
    <property type="match status" value="1"/>
</dbReference>
<dbReference type="Proteomes" id="UP000641454">
    <property type="component" value="Unassembled WGS sequence"/>
</dbReference>
<keyword evidence="1" id="KW-0472">Membrane</keyword>
<keyword evidence="1" id="KW-0812">Transmembrane</keyword>
<feature type="transmembrane region" description="Helical" evidence="1">
    <location>
        <begin position="46"/>
        <end position="66"/>
    </location>
</feature>
<dbReference type="AlphaFoldDB" id="A0A923N1H4"/>
<keyword evidence="3" id="KW-1185">Reference proteome</keyword>
<dbReference type="RefSeq" id="WP_187020468.1">
    <property type="nucleotide sequence ID" value="NZ_JACRUK010000048.1"/>
</dbReference>
<accession>A0A923N1H4</accession>
<dbReference type="Pfam" id="PF22612">
    <property type="entry name" value="GH113"/>
    <property type="match status" value="1"/>
</dbReference>